<protein>
    <recommendedName>
        <fullName evidence="3">Tetratricopeptide repeat-containing protein</fullName>
    </recommendedName>
</protein>
<proteinExistence type="predicted"/>
<evidence type="ECO:0008006" key="3">
    <source>
        <dbReference type="Google" id="ProtNLM"/>
    </source>
</evidence>
<dbReference type="RefSeq" id="WP_264506208.1">
    <property type="nucleotide sequence ID" value="NZ_JAPDFL010000001.1"/>
</dbReference>
<dbReference type="EMBL" id="JAPDFL010000001">
    <property type="protein sequence ID" value="MCW1933279.1"/>
    <property type="molecule type" value="Genomic_DNA"/>
</dbReference>
<accession>A0ABT3H0G5</accession>
<evidence type="ECO:0000313" key="1">
    <source>
        <dbReference type="EMBL" id="MCW1933279.1"/>
    </source>
</evidence>
<organism evidence="1 2">
    <name type="scientific">Pararhodobacter zhoushanensis</name>
    <dbReference type="NCBI Taxonomy" id="2479545"/>
    <lineage>
        <taxon>Bacteria</taxon>
        <taxon>Pseudomonadati</taxon>
        <taxon>Pseudomonadota</taxon>
        <taxon>Alphaproteobacteria</taxon>
        <taxon>Rhodobacterales</taxon>
        <taxon>Paracoccaceae</taxon>
        <taxon>Pararhodobacter</taxon>
    </lineage>
</organism>
<sequence>MFDDALPDFALRGEAGIDLFARSDDDAHRRARFRCVATLGDDGTLVDHMPDAKRDLTALRATAEALAADPLLTPFVLADVTSWPKASDLGNPIRLFLYLDFLRAWQVADMAAARFEAGLRRAAGTLPPEAARLPTVILPILDFNQLSRGSRVARALLPLLNAQLADPAFRKPKNGGGTGYALRMLGDLCLRGKDAALALQCYETAVASGDNPFRRRRAIEAARAAKDAEALARHRAAYAQRWRLPADLAEDKDTE</sequence>
<comment type="caution">
    <text evidence="1">The sequence shown here is derived from an EMBL/GenBank/DDBJ whole genome shotgun (WGS) entry which is preliminary data.</text>
</comment>
<keyword evidence="2" id="KW-1185">Reference proteome</keyword>
<evidence type="ECO:0000313" key="2">
    <source>
        <dbReference type="Proteomes" id="UP001208938"/>
    </source>
</evidence>
<gene>
    <name evidence="1" type="ORF">OKW52_13670</name>
</gene>
<dbReference type="Proteomes" id="UP001208938">
    <property type="component" value="Unassembled WGS sequence"/>
</dbReference>
<reference evidence="1 2" key="1">
    <citation type="submission" date="2022-10" db="EMBL/GenBank/DDBJ databases">
        <title>Pararhodobacter sp. nov., isolated from marine algae.</title>
        <authorList>
            <person name="Choi B.J."/>
            <person name="Kim J.M."/>
            <person name="Lee J.K."/>
            <person name="Choi D.G."/>
            <person name="Jeon C.O."/>
        </authorList>
    </citation>
    <scope>NUCLEOTIDE SEQUENCE [LARGE SCALE GENOMIC DNA]</scope>
    <source>
        <strain evidence="1 2">ZQ420</strain>
    </source>
</reference>
<name>A0ABT3H0G5_9RHOB</name>